<dbReference type="Proteomes" id="UP001469553">
    <property type="component" value="Unassembled WGS sequence"/>
</dbReference>
<comment type="caution">
    <text evidence="1">The sequence shown here is derived from an EMBL/GenBank/DDBJ whole genome shotgun (WGS) entry which is preliminary data.</text>
</comment>
<evidence type="ECO:0000313" key="2">
    <source>
        <dbReference type="Proteomes" id="UP001469553"/>
    </source>
</evidence>
<name>A0ABV0YFP3_9TELE</name>
<sequence length="105" mass="12130">MTGLQDDIIRADLKPHLQDPNVKDKDLLEKMTAAYTVEMERRNKLSSTGKSKTIKVATVSNEGENTLHQGCSHFFSMRATYKTTESKRSTYPIQKCKTYKYFQIY</sequence>
<proteinExistence type="predicted"/>
<accession>A0ABV0YFP3</accession>
<evidence type="ECO:0000313" key="1">
    <source>
        <dbReference type="EMBL" id="MEQ2292662.1"/>
    </source>
</evidence>
<gene>
    <name evidence="1" type="ORF">AMECASPLE_025207</name>
</gene>
<protein>
    <submittedName>
        <fullName evidence="1">Uncharacterized protein</fullName>
    </submittedName>
</protein>
<reference evidence="1 2" key="1">
    <citation type="submission" date="2021-06" db="EMBL/GenBank/DDBJ databases">
        <authorList>
            <person name="Palmer J.M."/>
        </authorList>
    </citation>
    <scope>NUCLEOTIDE SEQUENCE [LARGE SCALE GENOMIC DNA]</scope>
    <source>
        <strain evidence="1 2">AS_MEX2019</strain>
        <tissue evidence="1">Muscle</tissue>
    </source>
</reference>
<organism evidence="1 2">
    <name type="scientific">Ameca splendens</name>
    <dbReference type="NCBI Taxonomy" id="208324"/>
    <lineage>
        <taxon>Eukaryota</taxon>
        <taxon>Metazoa</taxon>
        <taxon>Chordata</taxon>
        <taxon>Craniata</taxon>
        <taxon>Vertebrata</taxon>
        <taxon>Euteleostomi</taxon>
        <taxon>Actinopterygii</taxon>
        <taxon>Neopterygii</taxon>
        <taxon>Teleostei</taxon>
        <taxon>Neoteleostei</taxon>
        <taxon>Acanthomorphata</taxon>
        <taxon>Ovalentaria</taxon>
        <taxon>Atherinomorphae</taxon>
        <taxon>Cyprinodontiformes</taxon>
        <taxon>Goodeidae</taxon>
        <taxon>Ameca</taxon>
    </lineage>
</organism>
<dbReference type="EMBL" id="JAHRIP010030679">
    <property type="protein sequence ID" value="MEQ2292662.1"/>
    <property type="molecule type" value="Genomic_DNA"/>
</dbReference>
<keyword evidence="2" id="KW-1185">Reference proteome</keyword>